<evidence type="ECO:0000256" key="1">
    <source>
        <dbReference type="SAM" id="MobiDB-lite"/>
    </source>
</evidence>
<reference evidence="2" key="1">
    <citation type="submission" date="2020-04" db="EMBL/GenBank/DDBJ databases">
        <title>Analysis of mating type loci in Filobasidium floriforme.</title>
        <authorList>
            <person name="Nowrousian M."/>
        </authorList>
    </citation>
    <scope>NUCLEOTIDE SEQUENCE</scope>
    <source>
        <strain evidence="2">CBS 6242</strain>
    </source>
</reference>
<comment type="caution">
    <text evidence="2">The sequence shown here is derived from an EMBL/GenBank/DDBJ whole genome shotgun (WGS) entry which is preliminary data.</text>
</comment>
<sequence length="428" mass="47305">MSEELVASITLDDLPHDLNLPFDDTAATDHLLVSPERQRIDPQESWCLDQYSGGHLDVGSSQYACQASAGILLPISPTMPELCYPVIAPDVEPYHQYSFSMTRRQSQYSQNDSMIQSDPLNSPWYPSRSADLLDQTSTLGPPVPAQSQGDSLDLGMQHDGTPFIQRTMDLSDAFVGTLHDPSQARIVQPQWPTVGVSGFISGNDVMSGPLDDASQHSLLRLQYDASSVVDTASFVLVPSVSYGAMRSSSPVNFPGGSNSQAKKGPRKGPKSAAAPLSHPLAEPIPYCTLRLLAEWMERLESKTVVPESVEKRLATLLKASTRRFLDLYCLRDFEEWARTKAGLAENPAIRICGYCYHTYGQFYPTRSNNYEEACECHQVKSLYFQKHAQVYRDAGKSTWRPIHPPQDVQGSEATVLSECDLGDCTVYT</sequence>
<gene>
    <name evidence="2" type="ORF">FFLO_04169</name>
</gene>
<dbReference type="Proteomes" id="UP000812966">
    <property type="component" value="Unassembled WGS sequence"/>
</dbReference>
<accession>A0A8K0NQ67</accession>
<dbReference type="AlphaFoldDB" id="A0A8K0NQ67"/>
<feature type="region of interest" description="Disordered" evidence="1">
    <location>
        <begin position="107"/>
        <end position="128"/>
    </location>
</feature>
<protein>
    <submittedName>
        <fullName evidence="2">Uncharacterized protein</fullName>
    </submittedName>
</protein>
<evidence type="ECO:0000313" key="3">
    <source>
        <dbReference type="Proteomes" id="UP000812966"/>
    </source>
</evidence>
<proteinExistence type="predicted"/>
<feature type="compositionally biased region" description="Polar residues" evidence="1">
    <location>
        <begin position="248"/>
        <end position="261"/>
    </location>
</feature>
<organism evidence="2 3">
    <name type="scientific">Filobasidium floriforme</name>
    <dbReference type="NCBI Taxonomy" id="5210"/>
    <lineage>
        <taxon>Eukaryota</taxon>
        <taxon>Fungi</taxon>
        <taxon>Dikarya</taxon>
        <taxon>Basidiomycota</taxon>
        <taxon>Agaricomycotina</taxon>
        <taxon>Tremellomycetes</taxon>
        <taxon>Filobasidiales</taxon>
        <taxon>Filobasidiaceae</taxon>
        <taxon>Filobasidium</taxon>
    </lineage>
</organism>
<name>A0A8K0NQ67_9TREE</name>
<feature type="region of interest" description="Disordered" evidence="1">
    <location>
        <begin position="248"/>
        <end position="276"/>
    </location>
</feature>
<evidence type="ECO:0000313" key="2">
    <source>
        <dbReference type="EMBL" id="KAG7531727.1"/>
    </source>
</evidence>
<feature type="compositionally biased region" description="Polar residues" evidence="1">
    <location>
        <begin position="107"/>
        <end position="120"/>
    </location>
</feature>
<keyword evidence="3" id="KW-1185">Reference proteome</keyword>
<dbReference type="EMBL" id="JABELV010000084">
    <property type="protein sequence ID" value="KAG7531727.1"/>
    <property type="molecule type" value="Genomic_DNA"/>
</dbReference>